<reference evidence="2 3" key="1">
    <citation type="submission" date="2019-02" db="EMBL/GenBank/DDBJ databases">
        <title>Deep-cultivation of Planctomycetes and their phenomic and genomic characterization uncovers novel biology.</title>
        <authorList>
            <person name="Wiegand S."/>
            <person name="Jogler M."/>
            <person name="Boedeker C."/>
            <person name="Pinto D."/>
            <person name="Vollmers J."/>
            <person name="Rivas-Marin E."/>
            <person name="Kohn T."/>
            <person name="Peeters S.H."/>
            <person name="Heuer A."/>
            <person name="Rast P."/>
            <person name="Oberbeckmann S."/>
            <person name="Bunk B."/>
            <person name="Jeske O."/>
            <person name="Meyerdierks A."/>
            <person name="Storesund J.E."/>
            <person name="Kallscheuer N."/>
            <person name="Luecker S."/>
            <person name="Lage O.M."/>
            <person name="Pohl T."/>
            <person name="Merkel B.J."/>
            <person name="Hornburger P."/>
            <person name="Mueller R.-W."/>
            <person name="Bruemmer F."/>
            <person name="Labrenz M."/>
            <person name="Spormann A.M."/>
            <person name="Op Den Camp H."/>
            <person name="Overmann J."/>
            <person name="Amann R."/>
            <person name="Jetten M.S.M."/>
            <person name="Mascher T."/>
            <person name="Medema M.H."/>
            <person name="Devos D.P."/>
            <person name="Kaster A.-K."/>
            <person name="Ovreas L."/>
            <person name="Rohde M."/>
            <person name="Galperin M.Y."/>
            <person name="Jogler C."/>
        </authorList>
    </citation>
    <scope>NUCLEOTIDE SEQUENCE [LARGE SCALE GENOMIC DNA]</scope>
    <source>
        <strain evidence="2 3">Pla22</strain>
    </source>
</reference>
<keyword evidence="3" id="KW-1185">Reference proteome</keyword>
<evidence type="ECO:0000256" key="1">
    <source>
        <dbReference type="SAM" id="SignalP"/>
    </source>
</evidence>
<protein>
    <recommendedName>
        <fullName evidence="4">Lipoprotein</fullName>
    </recommendedName>
</protein>
<dbReference type="OrthoDB" id="269097at2"/>
<comment type="caution">
    <text evidence="2">The sequence shown here is derived from an EMBL/GenBank/DDBJ whole genome shotgun (WGS) entry which is preliminary data.</text>
</comment>
<evidence type="ECO:0000313" key="2">
    <source>
        <dbReference type="EMBL" id="TWT53009.1"/>
    </source>
</evidence>
<organism evidence="2 3">
    <name type="scientific">Rubripirellula amarantea</name>
    <dbReference type="NCBI Taxonomy" id="2527999"/>
    <lineage>
        <taxon>Bacteria</taxon>
        <taxon>Pseudomonadati</taxon>
        <taxon>Planctomycetota</taxon>
        <taxon>Planctomycetia</taxon>
        <taxon>Pirellulales</taxon>
        <taxon>Pirellulaceae</taxon>
        <taxon>Rubripirellula</taxon>
    </lineage>
</organism>
<accession>A0A5C5WS71</accession>
<dbReference type="AlphaFoldDB" id="A0A5C5WS71"/>
<gene>
    <name evidence="2" type="ORF">Pla22_06370</name>
</gene>
<sequence length="196" mass="20799" precursor="true">MKTKFQRFLSMVPILASSLALCLSGCSALRLPSMNVLTSKTMATPGLPTMPGFGGAEESTDHYVATDGAAPLPSTASEMVYFATRQAKTQGGIVLHVEGAEPPVRVLPLPEDGRGVYVSQLISQSGVDKKLGSMEATLFRHTPSSINGMPMDCKMTSDGRQVRPESDYALQPGDRLRVRKSSSGGLSGIVDLVLAR</sequence>
<evidence type="ECO:0008006" key="4">
    <source>
        <dbReference type="Google" id="ProtNLM"/>
    </source>
</evidence>
<feature type="signal peptide" evidence="1">
    <location>
        <begin position="1"/>
        <end position="28"/>
    </location>
</feature>
<dbReference type="Proteomes" id="UP000316598">
    <property type="component" value="Unassembled WGS sequence"/>
</dbReference>
<dbReference type="EMBL" id="SJPI01000001">
    <property type="protein sequence ID" value="TWT53009.1"/>
    <property type="molecule type" value="Genomic_DNA"/>
</dbReference>
<dbReference type="RefSeq" id="WP_146513298.1">
    <property type="nucleotide sequence ID" value="NZ_SJPI01000001.1"/>
</dbReference>
<name>A0A5C5WS71_9BACT</name>
<feature type="chain" id="PRO_5022835296" description="Lipoprotein" evidence="1">
    <location>
        <begin position="29"/>
        <end position="196"/>
    </location>
</feature>
<evidence type="ECO:0000313" key="3">
    <source>
        <dbReference type="Proteomes" id="UP000316598"/>
    </source>
</evidence>
<proteinExistence type="predicted"/>
<keyword evidence="1" id="KW-0732">Signal</keyword>